<keyword evidence="1" id="KW-0406">Ion transport</keyword>
<dbReference type="InterPro" id="IPR004713">
    <property type="entry name" value="CaH_exchang"/>
</dbReference>
<dbReference type="GO" id="GO:0000329">
    <property type="term" value="C:fungal-type vacuole membrane"/>
    <property type="evidence" value="ECO:0007669"/>
    <property type="project" value="TreeGrafter"/>
</dbReference>
<organism evidence="4 5">
    <name type="scientific">Orbilia brochopaga</name>
    <dbReference type="NCBI Taxonomy" id="3140254"/>
    <lineage>
        <taxon>Eukaryota</taxon>
        <taxon>Fungi</taxon>
        <taxon>Dikarya</taxon>
        <taxon>Ascomycota</taxon>
        <taxon>Pezizomycotina</taxon>
        <taxon>Orbiliomycetes</taxon>
        <taxon>Orbiliales</taxon>
        <taxon>Orbiliaceae</taxon>
        <taxon>Orbilia</taxon>
    </lineage>
</organism>
<evidence type="ECO:0000256" key="1">
    <source>
        <dbReference type="ARBA" id="ARBA00023065"/>
    </source>
</evidence>
<evidence type="ECO:0008006" key="6">
    <source>
        <dbReference type="Google" id="ProtNLM"/>
    </source>
</evidence>
<feature type="compositionally biased region" description="Basic residues" evidence="2">
    <location>
        <begin position="1"/>
        <end position="14"/>
    </location>
</feature>
<sequence>MHKVKSWARSKAHAHGFNPWSADPDQQATGTVETPNPTTNGTPAAPASSNPGALDSNSLRTAAPAPERRRTSLETRRDNAARRRRAPSPPGFPTIPTVDTVHTERTVHFTTDDSPNNTGNHGEPPDNPGQAEKPGVLKRFYKTFVQILFHSWINVLLVFVPLGIAVDLAHLHPTIIFSVNCIALVPLAGLLSYATESVAHRLGDTIGALMNVTFGNAVELIIFM</sequence>
<keyword evidence="5" id="KW-1185">Reference proteome</keyword>
<keyword evidence="3" id="KW-1133">Transmembrane helix</keyword>
<dbReference type="EMBL" id="JAVHNQ010000005">
    <property type="protein sequence ID" value="KAK6346566.1"/>
    <property type="molecule type" value="Genomic_DNA"/>
</dbReference>
<feature type="compositionally biased region" description="Basic and acidic residues" evidence="2">
    <location>
        <begin position="66"/>
        <end position="81"/>
    </location>
</feature>
<keyword evidence="3" id="KW-0472">Membrane</keyword>
<evidence type="ECO:0000313" key="4">
    <source>
        <dbReference type="EMBL" id="KAK6346566.1"/>
    </source>
</evidence>
<feature type="compositionally biased region" description="Low complexity" evidence="2">
    <location>
        <begin position="28"/>
        <end position="47"/>
    </location>
</feature>
<dbReference type="GO" id="GO:0015369">
    <property type="term" value="F:calcium:proton antiporter activity"/>
    <property type="evidence" value="ECO:0007669"/>
    <property type="project" value="TreeGrafter"/>
</dbReference>
<evidence type="ECO:0000256" key="3">
    <source>
        <dbReference type="SAM" id="Phobius"/>
    </source>
</evidence>
<feature type="transmembrane region" description="Helical" evidence="3">
    <location>
        <begin position="147"/>
        <end position="169"/>
    </location>
</feature>
<proteinExistence type="predicted"/>
<feature type="compositionally biased region" description="Basic and acidic residues" evidence="2">
    <location>
        <begin position="101"/>
        <end position="111"/>
    </location>
</feature>
<evidence type="ECO:0000256" key="2">
    <source>
        <dbReference type="SAM" id="MobiDB-lite"/>
    </source>
</evidence>
<feature type="transmembrane region" description="Helical" evidence="3">
    <location>
        <begin position="206"/>
        <end position="223"/>
    </location>
</feature>
<gene>
    <name evidence="4" type="ORF">TWF696_006688</name>
</gene>
<reference evidence="4 5" key="1">
    <citation type="submission" date="2019-10" db="EMBL/GenBank/DDBJ databases">
        <authorList>
            <person name="Palmer J.M."/>
        </authorList>
    </citation>
    <scope>NUCLEOTIDE SEQUENCE [LARGE SCALE GENOMIC DNA]</scope>
    <source>
        <strain evidence="4 5">TWF696</strain>
    </source>
</reference>
<feature type="compositionally biased region" description="Polar residues" evidence="2">
    <location>
        <begin position="48"/>
        <end position="59"/>
    </location>
</feature>
<dbReference type="PANTHER" id="PTHR31503:SF18">
    <property type="entry name" value="CA(2+)_H(+) EXCHANGER, PUTATIVE (EUROFUNG)-RELATED"/>
    <property type="match status" value="1"/>
</dbReference>
<protein>
    <recommendedName>
        <fullName evidence="6">Sodium/calcium exchanger membrane region domain-containing protein</fullName>
    </recommendedName>
</protein>
<comment type="caution">
    <text evidence="4">The sequence shown here is derived from an EMBL/GenBank/DDBJ whole genome shotgun (WGS) entry which is preliminary data.</text>
</comment>
<dbReference type="AlphaFoldDB" id="A0AAV9UVV0"/>
<dbReference type="Proteomes" id="UP001375240">
    <property type="component" value="Unassembled WGS sequence"/>
</dbReference>
<accession>A0AAV9UVV0</accession>
<dbReference type="PANTHER" id="PTHR31503">
    <property type="entry name" value="VACUOLAR CALCIUM ION TRANSPORTER"/>
    <property type="match status" value="1"/>
</dbReference>
<keyword evidence="3" id="KW-0812">Transmembrane</keyword>
<feature type="region of interest" description="Disordered" evidence="2">
    <location>
        <begin position="1"/>
        <end position="133"/>
    </location>
</feature>
<keyword evidence="1" id="KW-0813">Transport</keyword>
<feature type="transmembrane region" description="Helical" evidence="3">
    <location>
        <begin position="175"/>
        <end position="194"/>
    </location>
</feature>
<name>A0AAV9UVV0_9PEZI</name>
<dbReference type="GO" id="GO:0006874">
    <property type="term" value="P:intracellular calcium ion homeostasis"/>
    <property type="evidence" value="ECO:0007669"/>
    <property type="project" value="TreeGrafter"/>
</dbReference>
<evidence type="ECO:0000313" key="5">
    <source>
        <dbReference type="Proteomes" id="UP001375240"/>
    </source>
</evidence>